<protein>
    <recommendedName>
        <fullName evidence="9">Sec-independent protein translocase protein TatB homolog</fullName>
    </recommendedName>
</protein>
<evidence type="ECO:0000313" key="11">
    <source>
        <dbReference type="EMBL" id="SHH96100.1"/>
    </source>
</evidence>
<dbReference type="EMBL" id="FQXS01000018">
    <property type="protein sequence ID" value="SHH96100.1"/>
    <property type="molecule type" value="Genomic_DNA"/>
</dbReference>
<dbReference type="PANTHER" id="PTHR33162">
    <property type="entry name" value="SEC-INDEPENDENT PROTEIN TRANSLOCASE PROTEIN TATA, CHLOROPLASTIC"/>
    <property type="match status" value="1"/>
</dbReference>
<dbReference type="InterPro" id="IPR003369">
    <property type="entry name" value="TatA/B/E"/>
</dbReference>
<proteinExistence type="inferred from homology"/>
<feature type="compositionally biased region" description="Acidic residues" evidence="10">
    <location>
        <begin position="134"/>
        <end position="153"/>
    </location>
</feature>
<evidence type="ECO:0000256" key="3">
    <source>
        <dbReference type="ARBA" id="ARBA00022475"/>
    </source>
</evidence>
<keyword evidence="5 9" id="KW-0653">Protein transport</keyword>
<evidence type="ECO:0000256" key="9">
    <source>
        <dbReference type="HAMAP-Rule" id="MF_00237"/>
    </source>
</evidence>
<reference evidence="11 12" key="1">
    <citation type="submission" date="2016-11" db="EMBL/GenBank/DDBJ databases">
        <authorList>
            <person name="Jaros S."/>
            <person name="Januszkiewicz K."/>
            <person name="Wedrychowicz H."/>
        </authorList>
    </citation>
    <scope>NUCLEOTIDE SEQUENCE [LARGE SCALE GENOMIC DNA]</scope>
    <source>
        <strain evidence="11 12">DSM 9705</strain>
    </source>
</reference>
<evidence type="ECO:0000256" key="1">
    <source>
        <dbReference type="ARBA" id="ARBA00004167"/>
    </source>
</evidence>
<evidence type="ECO:0000256" key="10">
    <source>
        <dbReference type="SAM" id="MobiDB-lite"/>
    </source>
</evidence>
<keyword evidence="3 9" id="KW-1003">Cell membrane</keyword>
<evidence type="ECO:0000256" key="4">
    <source>
        <dbReference type="ARBA" id="ARBA00022692"/>
    </source>
</evidence>
<keyword evidence="2 9" id="KW-0813">Transport</keyword>
<evidence type="ECO:0000313" key="12">
    <source>
        <dbReference type="Proteomes" id="UP000184139"/>
    </source>
</evidence>
<dbReference type="GO" id="GO:0033281">
    <property type="term" value="C:TAT protein transport complex"/>
    <property type="evidence" value="ECO:0007669"/>
    <property type="project" value="UniProtKB-UniRule"/>
</dbReference>
<accession>A0A1M5X8D9</accession>
<dbReference type="HAMAP" id="MF_00237">
    <property type="entry name" value="TatB"/>
    <property type="match status" value="1"/>
</dbReference>
<dbReference type="GO" id="GO:0008320">
    <property type="term" value="F:protein transmembrane transporter activity"/>
    <property type="evidence" value="ECO:0007669"/>
    <property type="project" value="UniProtKB-UniRule"/>
</dbReference>
<dbReference type="STRING" id="1121409.SAMN02745124_02854"/>
<dbReference type="Pfam" id="PF02416">
    <property type="entry name" value="TatA_B_E"/>
    <property type="match status" value="1"/>
</dbReference>
<organism evidence="11 12">
    <name type="scientific">Desulfofustis glycolicus DSM 9705</name>
    <dbReference type="NCBI Taxonomy" id="1121409"/>
    <lineage>
        <taxon>Bacteria</taxon>
        <taxon>Pseudomonadati</taxon>
        <taxon>Thermodesulfobacteriota</taxon>
        <taxon>Desulfobulbia</taxon>
        <taxon>Desulfobulbales</taxon>
        <taxon>Desulfocapsaceae</taxon>
        <taxon>Desulfofustis</taxon>
    </lineage>
</organism>
<sequence>MFGIGLPELILIMALALIVVGPDKLPEMARSIAKGVMELKKTVNNLKEDLAKDNPLDEVRPQLEDAANSLKKQLGEPDPDGWTGVAGDYDIVDTHEQAINEQASTEEVVVSDIGEKDDEPTDESAGVIAADASESADDIPIEDVDDVPIEDVSTEDKNDLPTENASGKQAPTGDETTAEDSTDKQSTPDSQRA</sequence>
<name>A0A1M5X8D9_9BACT</name>
<comment type="similarity">
    <text evidence="9">Belongs to the TatB family.</text>
</comment>
<dbReference type="AlphaFoldDB" id="A0A1M5X8D9"/>
<evidence type="ECO:0000256" key="8">
    <source>
        <dbReference type="ARBA" id="ARBA00023136"/>
    </source>
</evidence>
<dbReference type="Gene3D" id="1.20.5.3310">
    <property type="match status" value="1"/>
</dbReference>
<evidence type="ECO:0000256" key="5">
    <source>
        <dbReference type="ARBA" id="ARBA00022927"/>
    </source>
</evidence>
<comment type="subcellular location">
    <subcellularLocation>
        <location evidence="9">Cell membrane</location>
        <topology evidence="9">Single-pass membrane protein</topology>
    </subcellularLocation>
    <subcellularLocation>
        <location evidence="1">Membrane</location>
        <topology evidence="1">Single-pass membrane protein</topology>
    </subcellularLocation>
</comment>
<keyword evidence="7 9" id="KW-0811">Translocation</keyword>
<keyword evidence="12" id="KW-1185">Reference proteome</keyword>
<dbReference type="PANTHER" id="PTHR33162:SF1">
    <property type="entry name" value="SEC-INDEPENDENT PROTEIN TRANSLOCASE PROTEIN TATA, CHLOROPLASTIC"/>
    <property type="match status" value="1"/>
</dbReference>
<evidence type="ECO:0000256" key="6">
    <source>
        <dbReference type="ARBA" id="ARBA00022989"/>
    </source>
</evidence>
<feature type="region of interest" description="Disordered" evidence="10">
    <location>
        <begin position="95"/>
        <end position="193"/>
    </location>
</feature>
<evidence type="ECO:0000256" key="2">
    <source>
        <dbReference type="ARBA" id="ARBA00022448"/>
    </source>
</evidence>
<keyword evidence="6 9" id="KW-1133">Transmembrane helix</keyword>
<keyword evidence="8 9" id="KW-0472">Membrane</keyword>
<dbReference type="PRINTS" id="PR01506">
    <property type="entry name" value="TATBPROTEIN"/>
</dbReference>
<dbReference type="Proteomes" id="UP000184139">
    <property type="component" value="Unassembled WGS sequence"/>
</dbReference>
<dbReference type="GO" id="GO:0043953">
    <property type="term" value="P:protein transport by the Tat complex"/>
    <property type="evidence" value="ECO:0007669"/>
    <property type="project" value="UniProtKB-UniRule"/>
</dbReference>
<feature type="compositionally biased region" description="Polar residues" evidence="10">
    <location>
        <begin position="184"/>
        <end position="193"/>
    </location>
</feature>
<evidence type="ECO:0000256" key="7">
    <source>
        <dbReference type="ARBA" id="ARBA00023010"/>
    </source>
</evidence>
<keyword evidence="4 9" id="KW-0812">Transmembrane</keyword>
<dbReference type="InterPro" id="IPR018448">
    <property type="entry name" value="TatB"/>
</dbReference>
<gene>
    <name evidence="11" type="ORF">SAMN02745124_02854</name>
</gene>